<dbReference type="EMBL" id="FN654651">
    <property type="protein sequence ID" value="CBY35595.1"/>
    <property type="molecule type" value="Genomic_DNA"/>
</dbReference>
<gene>
    <name evidence="2" type="ORF">GSOID_T00027421001</name>
</gene>
<name>E4YJD4_OIKDI</name>
<organism evidence="2">
    <name type="scientific">Oikopleura dioica</name>
    <name type="common">Tunicate</name>
    <dbReference type="NCBI Taxonomy" id="34765"/>
    <lineage>
        <taxon>Eukaryota</taxon>
        <taxon>Metazoa</taxon>
        <taxon>Chordata</taxon>
        <taxon>Tunicata</taxon>
        <taxon>Appendicularia</taxon>
        <taxon>Copelata</taxon>
        <taxon>Oikopleuridae</taxon>
        <taxon>Oikopleura</taxon>
    </lineage>
</organism>
<reference evidence="2" key="1">
    <citation type="journal article" date="2010" name="Science">
        <title>Plasticity of animal genome architecture unmasked by rapid evolution of a pelagic tunicate.</title>
        <authorList>
            <person name="Denoeud F."/>
            <person name="Henriet S."/>
            <person name="Mungpakdee S."/>
            <person name="Aury J.M."/>
            <person name="Da Silva C."/>
            <person name="Brinkmann H."/>
            <person name="Mikhaleva J."/>
            <person name="Olsen L.C."/>
            <person name="Jubin C."/>
            <person name="Canestro C."/>
            <person name="Bouquet J.M."/>
            <person name="Danks G."/>
            <person name="Poulain J."/>
            <person name="Campsteijn C."/>
            <person name="Adamski M."/>
            <person name="Cross I."/>
            <person name="Yadetie F."/>
            <person name="Muffato M."/>
            <person name="Louis A."/>
            <person name="Butcher S."/>
            <person name="Tsagkogeorga G."/>
            <person name="Konrad A."/>
            <person name="Singh S."/>
            <person name="Jensen M.F."/>
            <person name="Cong E.H."/>
            <person name="Eikeseth-Otteraa H."/>
            <person name="Noel B."/>
            <person name="Anthouard V."/>
            <person name="Porcel B.M."/>
            <person name="Kachouri-Lafond R."/>
            <person name="Nishino A."/>
            <person name="Ugolini M."/>
            <person name="Chourrout P."/>
            <person name="Nishida H."/>
            <person name="Aasland R."/>
            <person name="Huzurbazar S."/>
            <person name="Westhof E."/>
            <person name="Delsuc F."/>
            <person name="Lehrach H."/>
            <person name="Reinhardt R."/>
            <person name="Weissenbach J."/>
            <person name="Roy S.W."/>
            <person name="Artiguenave F."/>
            <person name="Postlethwait J.H."/>
            <person name="Manak J.R."/>
            <person name="Thompson E.M."/>
            <person name="Jaillon O."/>
            <person name="Du Pasquier L."/>
            <person name="Boudinot P."/>
            <person name="Liberles D.A."/>
            <person name="Volff J.N."/>
            <person name="Philippe H."/>
            <person name="Lenhard B."/>
            <person name="Roest Crollius H."/>
            <person name="Wincker P."/>
            <person name="Chourrout D."/>
        </authorList>
    </citation>
    <scope>NUCLEOTIDE SEQUENCE [LARGE SCALE GENOMIC DNA]</scope>
</reference>
<sequence length="81" mass="9460">MSPAGRESNHEENKYFKNIAHPAAHSIKALQHEEHEEQFLAHALDEDEEYEEDGNEQSHSHLETYHSFEIIPNKTHLSGRR</sequence>
<evidence type="ECO:0000256" key="1">
    <source>
        <dbReference type="SAM" id="MobiDB-lite"/>
    </source>
</evidence>
<accession>E4YJD4</accession>
<dbReference type="Proteomes" id="UP000011014">
    <property type="component" value="Unassembled WGS sequence"/>
</dbReference>
<protein>
    <submittedName>
        <fullName evidence="2">Uncharacterized protein</fullName>
    </submittedName>
</protein>
<dbReference type="AlphaFoldDB" id="E4YJD4"/>
<feature type="region of interest" description="Disordered" evidence="1">
    <location>
        <begin position="47"/>
        <end position="81"/>
    </location>
</feature>
<feature type="compositionally biased region" description="Basic and acidic residues" evidence="1">
    <location>
        <begin position="56"/>
        <end position="66"/>
    </location>
</feature>
<proteinExistence type="predicted"/>
<evidence type="ECO:0000313" key="2">
    <source>
        <dbReference type="EMBL" id="CBY35595.1"/>
    </source>
</evidence>